<dbReference type="InterPro" id="IPR013320">
    <property type="entry name" value="ConA-like_dom_sf"/>
</dbReference>
<proteinExistence type="inferred from homology"/>
<keyword evidence="4" id="KW-1185">Reference proteome</keyword>
<dbReference type="Proteomes" id="UP001157133">
    <property type="component" value="Unassembled WGS sequence"/>
</dbReference>
<dbReference type="PANTHER" id="PTHR10963">
    <property type="entry name" value="GLYCOSYL HYDROLASE-RELATED"/>
    <property type="match status" value="1"/>
</dbReference>
<dbReference type="Pfam" id="PF11721">
    <property type="entry name" value="Malectin"/>
    <property type="match status" value="1"/>
</dbReference>
<evidence type="ECO:0000259" key="2">
    <source>
        <dbReference type="PROSITE" id="PS51762"/>
    </source>
</evidence>
<comment type="similarity">
    <text evidence="1">Belongs to the glycosyl hydrolase 16 family.</text>
</comment>
<dbReference type="PROSITE" id="PS51257">
    <property type="entry name" value="PROKAR_LIPOPROTEIN"/>
    <property type="match status" value="1"/>
</dbReference>
<evidence type="ECO:0000256" key="1">
    <source>
        <dbReference type="ARBA" id="ARBA00006865"/>
    </source>
</evidence>
<dbReference type="RefSeq" id="WP_284206397.1">
    <property type="nucleotide sequence ID" value="NZ_BSSU01000002.1"/>
</dbReference>
<comment type="caution">
    <text evidence="3">The sequence shown here is derived from an EMBL/GenBank/DDBJ whole genome shotgun (WGS) entry which is preliminary data.</text>
</comment>
<dbReference type="PROSITE" id="PS51762">
    <property type="entry name" value="GH16_2"/>
    <property type="match status" value="1"/>
</dbReference>
<dbReference type="PANTHER" id="PTHR10963:SF55">
    <property type="entry name" value="GLYCOSIDE HYDROLASE FAMILY 16 PROTEIN"/>
    <property type="match status" value="1"/>
</dbReference>
<accession>A0ABQ6GZL5</accession>
<reference evidence="3 4" key="1">
    <citation type="submission" date="2023-03" db="EMBL/GenBank/DDBJ databases">
        <title>Draft genome sequence of Thalassotalea eurytherma JCM 18482T.</title>
        <authorList>
            <person name="Sawabe T."/>
        </authorList>
    </citation>
    <scope>NUCLEOTIDE SEQUENCE [LARGE SCALE GENOMIC DNA]</scope>
    <source>
        <strain evidence="3 4">JCM 18482</strain>
    </source>
</reference>
<dbReference type="EMBL" id="BSSU01000002">
    <property type="protein sequence ID" value="GLX81074.1"/>
    <property type="molecule type" value="Genomic_DNA"/>
</dbReference>
<protein>
    <recommendedName>
        <fullName evidence="2">GH16 domain-containing protein</fullName>
    </recommendedName>
</protein>
<name>A0ABQ6GZL5_9GAMM</name>
<evidence type="ECO:0000313" key="4">
    <source>
        <dbReference type="Proteomes" id="UP001157133"/>
    </source>
</evidence>
<sequence>MLTIIKNSFVISVLTLPVLTGCFTQSHSGDLRDKGSKMSSSQNLNLVASANSVENAYANNIVWAVNFGGNKYQALSGVTFESDQLSHKFLLGNVDNILGSQDPTLYQTYIEGNISINHAVDNGTYDVTFLFAEPEDIATGERIFDVNINDEKVLSAIDIRGMRDGKAFSALDKTVNNINVDNGNLFIDLVPIKGSPVLSGIIVRSHDENTKQWQLVWQDEFDYEGQPDPTKWSFDEWPARKVNDEDQVYTSREKNVRVDGRKLIIEAHKEPYDNGEYTSARIHTLGKADLLYGKIDVKAKLPAGRGTWAAIWMLPSDPFRYATSCQAGADWQGSSTCDAWPNSGEIDIMEHVGFDMHNVHGTVHNKAYYWINWEQRKGAINARSADQEFHVYSVEWSPQQIVVLMDGTPYFSYSNEQTGWRAWPFDHPYHLILNLAIGGMWGRAGGPIDDSIFPVRMEIDYVRMYTNR</sequence>
<dbReference type="CDD" id="cd08023">
    <property type="entry name" value="GH16_laminarinase_like"/>
    <property type="match status" value="1"/>
</dbReference>
<dbReference type="InterPro" id="IPR050546">
    <property type="entry name" value="Glycosyl_Hydrlase_16"/>
</dbReference>
<dbReference type="Gene3D" id="2.60.120.200">
    <property type="match status" value="1"/>
</dbReference>
<dbReference type="InterPro" id="IPR000757">
    <property type="entry name" value="Beta-glucanase-like"/>
</dbReference>
<dbReference type="InterPro" id="IPR021720">
    <property type="entry name" value="Malectin_dom"/>
</dbReference>
<gene>
    <name evidence="3" type="ORF">theurythT_05260</name>
</gene>
<evidence type="ECO:0000313" key="3">
    <source>
        <dbReference type="EMBL" id="GLX81074.1"/>
    </source>
</evidence>
<organism evidence="3 4">
    <name type="scientific">Thalassotalea eurytherma</name>
    <dbReference type="NCBI Taxonomy" id="1144278"/>
    <lineage>
        <taxon>Bacteria</taxon>
        <taxon>Pseudomonadati</taxon>
        <taxon>Pseudomonadota</taxon>
        <taxon>Gammaproteobacteria</taxon>
        <taxon>Alteromonadales</taxon>
        <taxon>Colwelliaceae</taxon>
        <taxon>Thalassotalea</taxon>
    </lineage>
</organism>
<dbReference type="Gene3D" id="2.60.120.430">
    <property type="entry name" value="Galactose-binding lectin"/>
    <property type="match status" value="1"/>
</dbReference>
<feature type="domain" description="GH16" evidence="2">
    <location>
        <begin position="221"/>
        <end position="468"/>
    </location>
</feature>
<dbReference type="SUPFAM" id="SSF49899">
    <property type="entry name" value="Concanavalin A-like lectins/glucanases"/>
    <property type="match status" value="1"/>
</dbReference>
<dbReference type="Pfam" id="PF00722">
    <property type="entry name" value="Glyco_hydro_16"/>
    <property type="match status" value="1"/>
</dbReference>